<keyword evidence="1" id="KW-0732">Signal</keyword>
<reference evidence="2" key="1">
    <citation type="journal article" date="2021" name="PeerJ">
        <title>Extensive microbial diversity within the chicken gut microbiome revealed by metagenomics and culture.</title>
        <authorList>
            <person name="Gilroy R."/>
            <person name="Ravi A."/>
            <person name="Getino M."/>
            <person name="Pursley I."/>
            <person name="Horton D.L."/>
            <person name="Alikhan N.F."/>
            <person name="Baker D."/>
            <person name="Gharbi K."/>
            <person name="Hall N."/>
            <person name="Watson M."/>
            <person name="Adriaenssens E.M."/>
            <person name="Foster-Nyarko E."/>
            <person name="Jarju S."/>
            <person name="Secka A."/>
            <person name="Antonio M."/>
            <person name="Oren A."/>
            <person name="Chaudhuri R.R."/>
            <person name="La Ragione R."/>
            <person name="Hildebrand F."/>
            <person name="Pallen M.J."/>
        </authorList>
    </citation>
    <scope>NUCLEOTIDE SEQUENCE</scope>
    <source>
        <strain evidence="2">B5-657</strain>
    </source>
</reference>
<dbReference type="PANTHER" id="PTHR37507:SF2">
    <property type="entry name" value="SPORULATION PROTEIN YDCC"/>
    <property type="match status" value="1"/>
</dbReference>
<organism evidence="2 3">
    <name type="scientific">Candidatus Cellulosilyticum pullistercoris</name>
    <dbReference type="NCBI Taxonomy" id="2838521"/>
    <lineage>
        <taxon>Bacteria</taxon>
        <taxon>Bacillati</taxon>
        <taxon>Bacillota</taxon>
        <taxon>Clostridia</taxon>
        <taxon>Lachnospirales</taxon>
        <taxon>Cellulosilyticaceae</taxon>
        <taxon>Cellulosilyticum</taxon>
    </lineage>
</organism>
<sequence length="196" mass="22803">MKVKRLILMCFLLMIAFTFYGCNRPEKASFHSVGNFFKELKQYESEVKVTFLKDKQPNEMKIKQVASIDGTYEFTVIEPEHLKGTKVSYDGNQITEYYPSLNKAVEVKGSSAQNEILLTSFVSRYLTNENIKKQEIQLNGKAINTYEMPIEGNFKYLSKEKLWLDEKNQLPLKLEIYDDAGNITIEVIYEDFKFNS</sequence>
<proteinExistence type="predicted"/>
<dbReference type="PROSITE" id="PS51257">
    <property type="entry name" value="PROKAR_LIPOPROTEIN"/>
    <property type="match status" value="1"/>
</dbReference>
<accession>A0A9E2KAK1</accession>
<dbReference type="InterPro" id="IPR052944">
    <property type="entry name" value="Sporulation_related"/>
</dbReference>
<evidence type="ECO:0008006" key="4">
    <source>
        <dbReference type="Google" id="ProtNLM"/>
    </source>
</evidence>
<protein>
    <recommendedName>
        <fullName evidence="4">Outer membrane lipoprotein carrier protein LolA</fullName>
    </recommendedName>
</protein>
<dbReference type="InterPro" id="IPR029046">
    <property type="entry name" value="LolA/LolB/LppX"/>
</dbReference>
<comment type="caution">
    <text evidence="2">The sequence shown here is derived from an EMBL/GenBank/DDBJ whole genome shotgun (WGS) entry which is preliminary data.</text>
</comment>
<feature type="signal peptide" evidence="1">
    <location>
        <begin position="1"/>
        <end position="21"/>
    </location>
</feature>
<evidence type="ECO:0000256" key="1">
    <source>
        <dbReference type="SAM" id="SignalP"/>
    </source>
</evidence>
<dbReference type="SUPFAM" id="SSF89392">
    <property type="entry name" value="Prokaryotic lipoproteins and lipoprotein localization factors"/>
    <property type="match status" value="1"/>
</dbReference>
<dbReference type="PANTHER" id="PTHR37507">
    <property type="entry name" value="SPORULATION PROTEIN YDCC"/>
    <property type="match status" value="1"/>
</dbReference>
<gene>
    <name evidence="2" type="ORF">H9872_02065</name>
</gene>
<dbReference type="Gene3D" id="2.50.20.10">
    <property type="entry name" value="Lipoprotein localisation LolA/LolB/LppX"/>
    <property type="match status" value="1"/>
</dbReference>
<dbReference type="AlphaFoldDB" id="A0A9E2KAK1"/>
<name>A0A9E2KAK1_9FIRM</name>
<dbReference type="Proteomes" id="UP000824229">
    <property type="component" value="Unassembled WGS sequence"/>
</dbReference>
<evidence type="ECO:0000313" key="3">
    <source>
        <dbReference type="Proteomes" id="UP000824229"/>
    </source>
</evidence>
<dbReference type="EMBL" id="JAHLFQ010000039">
    <property type="protein sequence ID" value="MBU3803530.1"/>
    <property type="molecule type" value="Genomic_DNA"/>
</dbReference>
<feature type="chain" id="PRO_5039700899" description="Outer membrane lipoprotein carrier protein LolA" evidence="1">
    <location>
        <begin position="22"/>
        <end position="196"/>
    </location>
</feature>
<reference evidence="2" key="2">
    <citation type="submission" date="2021-04" db="EMBL/GenBank/DDBJ databases">
        <authorList>
            <person name="Gilroy R."/>
        </authorList>
    </citation>
    <scope>NUCLEOTIDE SEQUENCE</scope>
    <source>
        <strain evidence="2">B5-657</strain>
    </source>
</reference>
<evidence type="ECO:0000313" key="2">
    <source>
        <dbReference type="EMBL" id="MBU3803530.1"/>
    </source>
</evidence>